<evidence type="ECO:0008006" key="5">
    <source>
        <dbReference type="Google" id="ProtNLM"/>
    </source>
</evidence>
<evidence type="ECO:0000256" key="2">
    <source>
        <dbReference type="SAM" id="SignalP"/>
    </source>
</evidence>
<feature type="region of interest" description="Disordered" evidence="1">
    <location>
        <begin position="53"/>
        <end position="89"/>
    </location>
</feature>
<evidence type="ECO:0000256" key="1">
    <source>
        <dbReference type="SAM" id="MobiDB-lite"/>
    </source>
</evidence>
<evidence type="ECO:0000313" key="3">
    <source>
        <dbReference type="EMBL" id="MBH9552509.1"/>
    </source>
</evidence>
<keyword evidence="4" id="KW-1185">Reference proteome</keyword>
<sequence length="152" mass="16853">MKLPLFVLLLATGSAQAQSVVYKCPGPPVLYTDQLTPKEAKEKGCTTIEGASVSVVSPPKPKPVPAAEKRESKPIDEAQRARDGERRRVLEGELADAEAKLEALKKDYRDGEPERYERNLALYQQRVAEMKAAITRQEADIQALKREIAKLP</sequence>
<accession>A0A931IWU2</accession>
<organism evidence="3 4">
    <name type="scientific">Inhella gelatinilytica</name>
    <dbReference type="NCBI Taxonomy" id="2795030"/>
    <lineage>
        <taxon>Bacteria</taxon>
        <taxon>Pseudomonadati</taxon>
        <taxon>Pseudomonadota</taxon>
        <taxon>Betaproteobacteria</taxon>
        <taxon>Burkholderiales</taxon>
        <taxon>Sphaerotilaceae</taxon>
        <taxon>Inhella</taxon>
    </lineage>
</organism>
<dbReference type="RefSeq" id="WP_198100113.1">
    <property type="nucleotide sequence ID" value="NZ_JAEDAL010000002.1"/>
</dbReference>
<keyword evidence="2" id="KW-0732">Signal</keyword>
<proteinExistence type="predicted"/>
<dbReference type="AlphaFoldDB" id="A0A931IWU2"/>
<reference evidence="3" key="1">
    <citation type="submission" date="2020-12" db="EMBL/GenBank/DDBJ databases">
        <title>The genome sequence of Inhella sp. 4Y17.</title>
        <authorList>
            <person name="Liu Y."/>
        </authorList>
    </citation>
    <scope>NUCLEOTIDE SEQUENCE</scope>
    <source>
        <strain evidence="3">4Y10</strain>
    </source>
</reference>
<name>A0A931IWU2_9BURK</name>
<dbReference type="EMBL" id="JAEDAL010000002">
    <property type="protein sequence ID" value="MBH9552509.1"/>
    <property type="molecule type" value="Genomic_DNA"/>
</dbReference>
<dbReference type="Proteomes" id="UP000620139">
    <property type="component" value="Unassembled WGS sequence"/>
</dbReference>
<protein>
    <recommendedName>
        <fullName evidence="5">DUF4124 domain-containing protein</fullName>
    </recommendedName>
</protein>
<gene>
    <name evidence="3" type="ORF">I7X43_06540</name>
</gene>
<comment type="caution">
    <text evidence="3">The sequence shown here is derived from an EMBL/GenBank/DDBJ whole genome shotgun (WGS) entry which is preliminary data.</text>
</comment>
<evidence type="ECO:0000313" key="4">
    <source>
        <dbReference type="Proteomes" id="UP000620139"/>
    </source>
</evidence>
<feature type="compositionally biased region" description="Basic and acidic residues" evidence="1">
    <location>
        <begin position="67"/>
        <end position="89"/>
    </location>
</feature>
<feature type="chain" id="PRO_5037648991" description="DUF4124 domain-containing protein" evidence="2">
    <location>
        <begin position="18"/>
        <end position="152"/>
    </location>
</feature>
<feature type="signal peptide" evidence="2">
    <location>
        <begin position="1"/>
        <end position="17"/>
    </location>
</feature>